<dbReference type="InterPro" id="IPR013974">
    <property type="entry name" value="SAF"/>
</dbReference>
<organism evidence="2 3">
    <name type="scientific">Tessaracoccus flavescens</name>
    <dbReference type="NCBI Taxonomy" id="399497"/>
    <lineage>
        <taxon>Bacteria</taxon>
        <taxon>Bacillati</taxon>
        <taxon>Actinomycetota</taxon>
        <taxon>Actinomycetes</taxon>
        <taxon>Propionibacteriales</taxon>
        <taxon>Propionibacteriaceae</taxon>
        <taxon>Tessaracoccus</taxon>
    </lineage>
</organism>
<protein>
    <recommendedName>
        <fullName evidence="1">SAF domain-containing protein</fullName>
    </recommendedName>
</protein>
<dbReference type="STRING" id="399497.BW733_11485"/>
<evidence type="ECO:0000313" key="2">
    <source>
        <dbReference type="EMBL" id="AQP51357.1"/>
    </source>
</evidence>
<dbReference type="Proteomes" id="UP000188235">
    <property type="component" value="Chromosome"/>
</dbReference>
<evidence type="ECO:0000259" key="1">
    <source>
        <dbReference type="SMART" id="SM00858"/>
    </source>
</evidence>
<reference evidence="2 3" key="1">
    <citation type="journal article" date="2008" name="Int. J. Syst. Evol. Microbiol.">
        <title>Tessaracoccus flavescens sp. nov., isolated from marine sediment.</title>
        <authorList>
            <person name="Lee D.W."/>
            <person name="Lee S.D."/>
        </authorList>
    </citation>
    <scope>NUCLEOTIDE SEQUENCE [LARGE SCALE GENOMIC DNA]</scope>
    <source>
        <strain evidence="2 3">SST-39T</strain>
    </source>
</reference>
<name>A0A1Q2CZ07_9ACTN</name>
<dbReference type="EMBL" id="CP019607">
    <property type="protein sequence ID" value="AQP51357.1"/>
    <property type="molecule type" value="Genomic_DNA"/>
</dbReference>
<keyword evidence="3" id="KW-1185">Reference proteome</keyword>
<dbReference type="OrthoDB" id="3728828at2"/>
<dbReference type="SMART" id="SM00858">
    <property type="entry name" value="SAF"/>
    <property type="match status" value="1"/>
</dbReference>
<accession>A0A1Q2CZ07</accession>
<sequence>MRRLLTSIASFVSWHRRAVGAILAAGAVLLLATALRTPTPTTAVVVTASDLPAGHTLTSADLTVGQLPPGTVPADAVLSPSDFEGRTTAVPLSAGTILQPGLLGGDHSTAEGSAVVPILVADEGLRAMLRPGDTVSLVAPGPEGLIVVASGARVVALPEAQQAGSQVALASGRQSELILVEVPEAEAGEVASLGQAGEMSVVLGSL</sequence>
<dbReference type="AlphaFoldDB" id="A0A1Q2CZ07"/>
<gene>
    <name evidence="2" type="ORF">BW733_11485</name>
</gene>
<proteinExistence type="predicted"/>
<dbReference type="Gene3D" id="3.90.1210.10">
    <property type="entry name" value="Antifreeze-like/N-acetylneuraminic acid synthase C-terminal domain"/>
    <property type="match status" value="1"/>
</dbReference>
<dbReference type="KEGG" id="tfa:BW733_11485"/>
<dbReference type="RefSeq" id="WP_077350584.1">
    <property type="nucleotide sequence ID" value="NZ_CP019607.1"/>
</dbReference>
<dbReference type="CDD" id="cd11614">
    <property type="entry name" value="SAF_CpaB_FlgA_like"/>
    <property type="match status" value="1"/>
</dbReference>
<feature type="domain" description="SAF" evidence="1">
    <location>
        <begin position="42"/>
        <end position="104"/>
    </location>
</feature>
<dbReference type="Pfam" id="PF08666">
    <property type="entry name" value="SAF"/>
    <property type="match status" value="1"/>
</dbReference>
<evidence type="ECO:0000313" key="3">
    <source>
        <dbReference type="Proteomes" id="UP000188235"/>
    </source>
</evidence>